<keyword evidence="1" id="KW-0732">Signal</keyword>
<dbReference type="InterPro" id="IPR005514">
    <property type="entry name" value="DUF316"/>
</dbReference>
<sequence length="394" mass="45732">MKKIKLRFVLFSVLVIIVGCDALRDPDALTWLEESENKERLTKCSTPPPPSKNYDRKENWWIGRMTFGGNSRGNYRYEAALITPRHAIVSSDIVMKFQKNFPTVPRDNGVGCSSEAPEMLKFFDGTNQDPWLIFTMGNGKEQRSKWRKAFYYGRCTTNKPDGIIIIELSDNIDIPFVCLPDYNYYKPYMRTEAVFSVKPLSKIFLITKDTYKYEAQDGRIERCDDRYDRFCWSPDDRTPSYKEFQKEIRVSMPFLTKDSRPLLFGFGFQPFNNKEHKFEVTDLGDFLEGLCMHVGVCPENHKRITPTTTTTTEIPTTAARTAGTARTARITTRRVPSTTDLLSATDHVPEFLYDEEARDFEEPFFKRNRTRKGGNRREWKIAVVFVILVLLVLE</sequence>
<evidence type="ECO:0000256" key="1">
    <source>
        <dbReference type="SAM" id="SignalP"/>
    </source>
</evidence>
<evidence type="ECO:0000313" key="3">
    <source>
        <dbReference type="Proteomes" id="UP000230233"/>
    </source>
</evidence>
<dbReference type="Pfam" id="PF03761">
    <property type="entry name" value="DUF316"/>
    <property type="match status" value="1"/>
</dbReference>
<name>A0A2G5TYH7_9PELO</name>
<dbReference type="EMBL" id="PDUG01000004">
    <property type="protein sequence ID" value="PIC32334.1"/>
    <property type="molecule type" value="Genomic_DNA"/>
</dbReference>
<proteinExistence type="predicted"/>
<organism evidence="2 3">
    <name type="scientific">Caenorhabditis nigoni</name>
    <dbReference type="NCBI Taxonomy" id="1611254"/>
    <lineage>
        <taxon>Eukaryota</taxon>
        <taxon>Metazoa</taxon>
        <taxon>Ecdysozoa</taxon>
        <taxon>Nematoda</taxon>
        <taxon>Chromadorea</taxon>
        <taxon>Rhabditida</taxon>
        <taxon>Rhabditina</taxon>
        <taxon>Rhabditomorpha</taxon>
        <taxon>Rhabditoidea</taxon>
        <taxon>Rhabditidae</taxon>
        <taxon>Peloderinae</taxon>
        <taxon>Caenorhabditis</taxon>
    </lineage>
</organism>
<dbReference type="AlphaFoldDB" id="A0A2G5TYH7"/>
<feature type="signal peptide" evidence="1">
    <location>
        <begin position="1"/>
        <end position="22"/>
    </location>
</feature>
<accession>A0A2G5TYH7</accession>
<dbReference type="PROSITE" id="PS51257">
    <property type="entry name" value="PROKAR_LIPOPROTEIN"/>
    <property type="match status" value="1"/>
</dbReference>
<dbReference type="PANTHER" id="PTHR34005:SF2">
    <property type="entry name" value="DUF4817 DOMAIN-CONTAINING PROTEIN-RELATED"/>
    <property type="match status" value="1"/>
</dbReference>
<dbReference type="Proteomes" id="UP000230233">
    <property type="component" value="Chromosome IV"/>
</dbReference>
<evidence type="ECO:0000313" key="2">
    <source>
        <dbReference type="EMBL" id="PIC32334.1"/>
    </source>
</evidence>
<protein>
    <submittedName>
        <fullName evidence="2">Uncharacterized protein</fullName>
    </submittedName>
</protein>
<feature type="chain" id="PRO_5013626799" evidence="1">
    <location>
        <begin position="23"/>
        <end position="394"/>
    </location>
</feature>
<gene>
    <name evidence="2" type="primary">Cnig_chr_IV.g12706</name>
    <name evidence="2" type="ORF">B9Z55_012706</name>
</gene>
<reference evidence="3" key="1">
    <citation type="submission" date="2017-10" db="EMBL/GenBank/DDBJ databases">
        <title>Rapid genome shrinkage in a self-fertile nematode reveals novel sperm competition proteins.</title>
        <authorList>
            <person name="Yin D."/>
            <person name="Schwarz E.M."/>
            <person name="Thomas C.G."/>
            <person name="Felde R.L."/>
            <person name="Korf I.F."/>
            <person name="Cutter A.D."/>
            <person name="Schartner C.M."/>
            <person name="Ralston E.J."/>
            <person name="Meyer B.J."/>
            <person name="Haag E.S."/>
        </authorList>
    </citation>
    <scope>NUCLEOTIDE SEQUENCE [LARGE SCALE GENOMIC DNA]</scope>
    <source>
        <strain evidence="3">JU1422</strain>
    </source>
</reference>
<keyword evidence="3" id="KW-1185">Reference proteome</keyword>
<dbReference type="PANTHER" id="PTHR34005">
    <property type="entry name" value="PROTEIN CBG15054-RELATED"/>
    <property type="match status" value="1"/>
</dbReference>
<comment type="caution">
    <text evidence="2">The sequence shown here is derived from an EMBL/GenBank/DDBJ whole genome shotgun (WGS) entry which is preliminary data.</text>
</comment>